<protein>
    <submittedName>
        <fullName evidence="2">Uncharacterized protein</fullName>
    </submittedName>
</protein>
<evidence type="ECO:0000313" key="3">
    <source>
        <dbReference type="Proteomes" id="UP000006729"/>
    </source>
</evidence>
<name>A0A2K2AH59_POPTR</name>
<dbReference type="Proteomes" id="UP000006729">
    <property type="component" value="Chromosome 5"/>
</dbReference>
<dbReference type="EMBL" id="CM009294">
    <property type="protein sequence ID" value="PNT36859.1"/>
    <property type="molecule type" value="Genomic_DNA"/>
</dbReference>
<evidence type="ECO:0000256" key="1">
    <source>
        <dbReference type="SAM" id="Phobius"/>
    </source>
</evidence>
<dbReference type="InParanoid" id="A0A2K2AH59"/>
<keyword evidence="1" id="KW-0472">Membrane</keyword>
<dbReference type="AlphaFoldDB" id="A0A2K2AH59"/>
<gene>
    <name evidence="2" type="ORF">POPTR_005G152600</name>
</gene>
<feature type="transmembrane region" description="Helical" evidence="1">
    <location>
        <begin position="223"/>
        <end position="245"/>
    </location>
</feature>
<sequence>MSVSSYYRSQALVFTSSADDLLFFPPQVQQLIMAKPLIQTMVILLVVPLATQTLAILEPNRAAIENMLRVFPKTLIGVLAVVFPNVRNSDKDMMFCTLSEDDFDGGLSVVADVLSDYMDGWKMLGCYYMQLGFLKISEADCWTICLLHWYGRVPTLFALAFCYECWYARVDKIPSFVAADLSYCRFSWDYLRLVTYHTSSPLQDATNADCWGWFARVAFHSSVYVIAEWLLLLAVLVVCLLKLVVAVC</sequence>
<keyword evidence="1" id="KW-0812">Transmembrane</keyword>
<reference evidence="2 3" key="1">
    <citation type="journal article" date="2006" name="Science">
        <title>The genome of black cottonwood, Populus trichocarpa (Torr. &amp; Gray).</title>
        <authorList>
            <person name="Tuskan G.A."/>
            <person name="Difazio S."/>
            <person name="Jansson S."/>
            <person name="Bohlmann J."/>
            <person name="Grigoriev I."/>
            <person name="Hellsten U."/>
            <person name="Putnam N."/>
            <person name="Ralph S."/>
            <person name="Rombauts S."/>
            <person name="Salamov A."/>
            <person name="Schein J."/>
            <person name="Sterck L."/>
            <person name="Aerts A."/>
            <person name="Bhalerao R.R."/>
            <person name="Bhalerao R.P."/>
            <person name="Blaudez D."/>
            <person name="Boerjan W."/>
            <person name="Brun A."/>
            <person name="Brunner A."/>
            <person name="Busov V."/>
            <person name="Campbell M."/>
            <person name="Carlson J."/>
            <person name="Chalot M."/>
            <person name="Chapman J."/>
            <person name="Chen G.L."/>
            <person name="Cooper D."/>
            <person name="Coutinho P.M."/>
            <person name="Couturier J."/>
            <person name="Covert S."/>
            <person name="Cronk Q."/>
            <person name="Cunningham R."/>
            <person name="Davis J."/>
            <person name="Degroeve S."/>
            <person name="Dejardin A."/>
            <person name="Depamphilis C."/>
            <person name="Detter J."/>
            <person name="Dirks B."/>
            <person name="Dubchak I."/>
            <person name="Duplessis S."/>
            <person name="Ehlting J."/>
            <person name="Ellis B."/>
            <person name="Gendler K."/>
            <person name="Goodstein D."/>
            <person name="Gribskov M."/>
            <person name="Grimwood J."/>
            <person name="Groover A."/>
            <person name="Gunter L."/>
            <person name="Hamberger B."/>
            <person name="Heinze B."/>
            <person name="Helariutta Y."/>
            <person name="Henrissat B."/>
            <person name="Holligan D."/>
            <person name="Holt R."/>
            <person name="Huang W."/>
            <person name="Islam-Faridi N."/>
            <person name="Jones S."/>
            <person name="Jones-Rhoades M."/>
            <person name="Jorgensen R."/>
            <person name="Joshi C."/>
            <person name="Kangasjarvi J."/>
            <person name="Karlsson J."/>
            <person name="Kelleher C."/>
            <person name="Kirkpatrick R."/>
            <person name="Kirst M."/>
            <person name="Kohler A."/>
            <person name="Kalluri U."/>
            <person name="Larimer F."/>
            <person name="Leebens-Mack J."/>
            <person name="Leple J.C."/>
            <person name="Locascio P."/>
            <person name="Lou Y."/>
            <person name="Lucas S."/>
            <person name="Martin F."/>
            <person name="Montanini B."/>
            <person name="Napoli C."/>
            <person name="Nelson D.R."/>
            <person name="Nelson C."/>
            <person name="Nieminen K."/>
            <person name="Nilsson O."/>
            <person name="Pereda V."/>
            <person name="Peter G."/>
            <person name="Philippe R."/>
            <person name="Pilate G."/>
            <person name="Poliakov A."/>
            <person name="Razumovskaya J."/>
            <person name="Richardson P."/>
            <person name="Rinaldi C."/>
            <person name="Ritland K."/>
            <person name="Rouze P."/>
            <person name="Ryaboy D."/>
            <person name="Schmutz J."/>
            <person name="Schrader J."/>
            <person name="Segerman B."/>
            <person name="Shin H."/>
            <person name="Siddiqui A."/>
            <person name="Sterky F."/>
            <person name="Terry A."/>
            <person name="Tsai C.J."/>
            <person name="Uberbacher E."/>
            <person name="Unneberg P."/>
            <person name="Vahala J."/>
            <person name="Wall K."/>
            <person name="Wessler S."/>
            <person name="Yang G."/>
            <person name="Yin T."/>
            <person name="Douglas C."/>
            <person name="Marra M."/>
            <person name="Sandberg G."/>
            <person name="Van de Peer Y."/>
            <person name="Rokhsar D."/>
        </authorList>
    </citation>
    <scope>NUCLEOTIDE SEQUENCE [LARGE SCALE GENOMIC DNA]</scope>
    <source>
        <strain evidence="3">cv. Nisqually</strain>
    </source>
</reference>
<evidence type="ECO:0000313" key="2">
    <source>
        <dbReference type="EMBL" id="PNT36859.1"/>
    </source>
</evidence>
<proteinExistence type="predicted"/>
<keyword evidence="1" id="KW-1133">Transmembrane helix</keyword>
<accession>A0A2K2AH59</accession>
<organism evidence="2 3">
    <name type="scientific">Populus trichocarpa</name>
    <name type="common">Western balsam poplar</name>
    <name type="synonym">Populus balsamifera subsp. trichocarpa</name>
    <dbReference type="NCBI Taxonomy" id="3694"/>
    <lineage>
        <taxon>Eukaryota</taxon>
        <taxon>Viridiplantae</taxon>
        <taxon>Streptophyta</taxon>
        <taxon>Embryophyta</taxon>
        <taxon>Tracheophyta</taxon>
        <taxon>Spermatophyta</taxon>
        <taxon>Magnoliopsida</taxon>
        <taxon>eudicotyledons</taxon>
        <taxon>Gunneridae</taxon>
        <taxon>Pentapetalae</taxon>
        <taxon>rosids</taxon>
        <taxon>fabids</taxon>
        <taxon>Malpighiales</taxon>
        <taxon>Salicaceae</taxon>
        <taxon>Saliceae</taxon>
        <taxon>Populus</taxon>
    </lineage>
</organism>
<keyword evidence="3" id="KW-1185">Reference proteome</keyword>